<evidence type="ECO:0000256" key="4">
    <source>
        <dbReference type="ARBA" id="ARBA00022989"/>
    </source>
</evidence>
<protein>
    <submittedName>
        <fullName evidence="8">RDD family protein</fullName>
    </submittedName>
</protein>
<dbReference type="PANTHER" id="PTHR36115:SF6">
    <property type="entry name" value="PROLINE-RICH ANTIGEN HOMOLOG"/>
    <property type="match status" value="1"/>
</dbReference>
<evidence type="ECO:0000259" key="7">
    <source>
        <dbReference type="Pfam" id="PF06271"/>
    </source>
</evidence>
<keyword evidence="2" id="KW-1003">Cell membrane</keyword>
<feature type="domain" description="RDD" evidence="7">
    <location>
        <begin position="74"/>
        <end position="208"/>
    </location>
</feature>
<keyword evidence="4 6" id="KW-1133">Transmembrane helix</keyword>
<dbReference type="Pfam" id="PF06271">
    <property type="entry name" value="RDD"/>
    <property type="match status" value="1"/>
</dbReference>
<evidence type="ECO:0000256" key="6">
    <source>
        <dbReference type="SAM" id="Phobius"/>
    </source>
</evidence>
<gene>
    <name evidence="8" type="ORF">SAMN04489712_111138</name>
</gene>
<feature type="transmembrane region" description="Helical" evidence="6">
    <location>
        <begin position="109"/>
        <end position="133"/>
    </location>
</feature>
<feature type="transmembrane region" description="Helical" evidence="6">
    <location>
        <begin position="145"/>
        <end position="165"/>
    </location>
</feature>
<comment type="subcellular location">
    <subcellularLocation>
        <location evidence="1">Cell membrane</location>
        <topology evidence="1">Multi-pass membrane protein</topology>
    </subcellularLocation>
</comment>
<reference evidence="9" key="1">
    <citation type="submission" date="2016-10" db="EMBL/GenBank/DDBJ databases">
        <authorList>
            <person name="Varghese N."/>
            <person name="Submissions S."/>
        </authorList>
    </citation>
    <scope>NUCLEOTIDE SEQUENCE [LARGE SCALE GENOMIC DNA]</scope>
    <source>
        <strain evidence="9">DSM 43163</strain>
    </source>
</reference>
<sequence>MTDHETTIAAYADAFERRLAGPARERSRARAELVDHLSDAAAAGELDQTLRRLGDPAAAARAFAHDHPAPPAAGGRRLAAALLDNLPLAGVTVALLIHQLVRLAGPDEWTMGLAFPPFLVVEVGGVCVGTLPFTCEADPYQGAGLLYGVGVPIALAWSVLGLGMLESRTGTTPGKRLCGLKVVTTEGLRIPMWAGILRRIGLLLGPLVWLDWLPVLCAQPRRVLEQAAGTKVVACGGGEAHR</sequence>
<evidence type="ECO:0000313" key="8">
    <source>
        <dbReference type="EMBL" id="SEG76227.1"/>
    </source>
</evidence>
<dbReference type="EMBL" id="FNVO01000011">
    <property type="protein sequence ID" value="SEG76227.1"/>
    <property type="molecule type" value="Genomic_DNA"/>
</dbReference>
<evidence type="ECO:0000256" key="2">
    <source>
        <dbReference type="ARBA" id="ARBA00022475"/>
    </source>
</evidence>
<dbReference type="InterPro" id="IPR010432">
    <property type="entry name" value="RDD"/>
</dbReference>
<evidence type="ECO:0000313" key="9">
    <source>
        <dbReference type="Proteomes" id="UP000236723"/>
    </source>
</evidence>
<dbReference type="OrthoDB" id="3369537at2"/>
<evidence type="ECO:0000256" key="5">
    <source>
        <dbReference type="ARBA" id="ARBA00023136"/>
    </source>
</evidence>
<keyword evidence="9" id="KW-1185">Reference proteome</keyword>
<dbReference type="AlphaFoldDB" id="A0A1H6CTT3"/>
<proteinExistence type="predicted"/>
<dbReference type="RefSeq" id="WP_103940200.1">
    <property type="nucleotide sequence ID" value="NZ_FNVO01000011.1"/>
</dbReference>
<organism evidence="8 9">
    <name type="scientific">Thermomonospora echinospora</name>
    <dbReference type="NCBI Taxonomy" id="1992"/>
    <lineage>
        <taxon>Bacteria</taxon>
        <taxon>Bacillati</taxon>
        <taxon>Actinomycetota</taxon>
        <taxon>Actinomycetes</taxon>
        <taxon>Streptosporangiales</taxon>
        <taxon>Thermomonosporaceae</taxon>
        <taxon>Thermomonospora</taxon>
    </lineage>
</organism>
<dbReference type="PANTHER" id="PTHR36115">
    <property type="entry name" value="PROLINE-RICH ANTIGEN HOMOLOG-RELATED"/>
    <property type="match status" value="1"/>
</dbReference>
<dbReference type="GO" id="GO:0005886">
    <property type="term" value="C:plasma membrane"/>
    <property type="evidence" value="ECO:0007669"/>
    <property type="project" value="UniProtKB-SubCell"/>
</dbReference>
<accession>A0A1H6CTT3</accession>
<dbReference type="InterPro" id="IPR051791">
    <property type="entry name" value="Pra-immunoreactive"/>
</dbReference>
<keyword evidence="5 6" id="KW-0472">Membrane</keyword>
<evidence type="ECO:0000256" key="1">
    <source>
        <dbReference type="ARBA" id="ARBA00004651"/>
    </source>
</evidence>
<evidence type="ECO:0000256" key="3">
    <source>
        <dbReference type="ARBA" id="ARBA00022692"/>
    </source>
</evidence>
<dbReference type="Pfam" id="PF22564">
    <property type="entry name" value="HAAS"/>
    <property type="match status" value="1"/>
</dbReference>
<dbReference type="Proteomes" id="UP000236723">
    <property type="component" value="Unassembled WGS sequence"/>
</dbReference>
<keyword evidence="3 6" id="KW-0812">Transmembrane</keyword>
<name>A0A1H6CTT3_9ACTN</name>